<organism evidence="1">
    <name type="scientific">marine metagenome</name>
    <dbReference type="NCBI Taxonomy" id="408172"/>
    <lineage>
        <taxon>unclassified sequences</taxon>
        <taxon>metagenomes</taxon>
        <taxon>ecological metagenomes</taxon>
    </lineage>
</organism>
<accession>A0A382DXR4</accession>
<protein>
    <submittedName>
        <fullName evidence="1">Uncharacterized protein</fullName>
    </submittedName>
</protein>
<dbReference type="AlphaFoldDB" id="A0A382DXR4"/>
<sequence length="31" mass="3401">MNKIEVTKMIKGKIAREETLVTFFGTSAGSL</sequence>
<dbReference type="EMBL" id="UINC01041578">
    <property type="protein sequence ID" value="SVB43045.1"/>
    <property type="molecule type" value="Genomic_DNA"/>
</dbReference>
<evidence type="ECO:0000313" key="1">
    <source>
        <dbReference type="EMBL" id="SVB43045.1"/>
    </source>
</evidence>
<name>A0A382DXR4_9ZZZZ</name>
<reference evidence="1" key="1">
    <citation type="submission" date="2018-05" db="EMBL/GenBank/DDBJ databases">
        <authorList>
            <person name="Lanie J.A."/>
            <person name="Ng W.-L."/>
            <person name="Kazmierczak K.M."/>
            <person name="Andrzejewski T.M."/>
            <person name="Davidsen T.M."/>
            <person name="Wayne K.J."/>
            <person name="Tettelin H."/>
            <person name="Glass J.I."/>
            <person name="Rusch D."/>
            <person name="Podicherti R."/>
            <person name="Tsui H.-C.T."/>
            <person name="Winkler M.E."/>
        </authorList>
    </citation>
    <scope>NUCLEOTIDE SEQUENCE</scope>
</reference>
<proteinExistence type="predicted"/>
<gene>
    <name evidence="1" type="ORF">METZ01_LOCUS195899</name>
</gene>